<comment type="caution">
    <text evidence="4">The sequence shown here is derived from an EMBL/GenBank/DDBJ whole genome shotgun (WGS) entry which is preliminary data.</text>
</comment>
<evidence type="ECO:0000313" key="4">
    <source>
        <dbReference type="EMBL" id="RYP87586.1"/>
    </source>
</evidence>
<proteinExistence type="inferred from homology"/>
<organism evidence="4 5">
    <name type="scientific">Nocardioides guangzhouensis</name>
    <dbReference type="NCBI Taxonomy" id="2497878"/>
    <lineage>
        <taxon>Bacteria</taxon>
        <taxon>Bacillati</taxon>
        <taxon>Actinomycetota</taxon>
        <taxon>Actinomycetes</taxon>
        <taxon>Propionibacteriales</taxon>
        <taxon>Nocardioidaceae</taxon>
        <taxon>Nocardioides</taxon>
    </lineage>
</organism>
<feature type="region of interest" description="Disordered" evidence="3">
    <location>
        <begin position="1"/>
        <end position="20"/>
    </location>
</feature>
<comment type="similarity">
    <text evidence="1">Belongs to the UPF0749 family.</text>
</comment>
<dbReference type="PANTHER" id="PTHR37313:SF2">
    <property type="entry name" value="UPF0749 PROTEIN YLXX"/>
    <property type="match status" value="1"/>
</dbReference>
<accession>A0A4Q4ZJB0</accession>
<gene>
    <name evidence="4" type="ORF">EKO23_06015</name>
</gene>
<evidence type="ECO:0000256" key="2">
    <source>
        <dbReference type="SAM" id="Coils"/>
    </source>
</evidence>
<feature type="compositionally biased region" description="Basic and acidic residues" evidence="3">
    <location>
        <begin position="7"/>
        <end position="20"/>
    </location>
</feature>
<evidence type="ECO:0000256" key="3">
    <source>
        <dbReference type="SAM" id="MobiDB-lite"/>
    </source>
</evidence>
<dbReference type="Proteomes" id="UP000295198">
    <property type="component" value="Unassembled WGS sequence"/>
</dbReference>
<dbReference type="OrthoDB" id="3211287at2"/>
<feature type="coiled-coil region" evidence="2">
    <location>
        <begin position="72"/>
        <end position="99"/>
    </location>
</feature>
<dbReference type="PANTHER" id="PTHR37313">
    <property type="entry name" value="UPF0749 PROTEIN RV1825"/>
    <property type="match status" value="1"/>
</dbReference>
<reference evidence="4 5" key="1">
    <citation type="submission" date="2019-01" db="EMBL/GenBank/DDBJ databases">
        <title>Nocardioides guangzhouensis sp. nov., an actinobacterium isolated from soil.</title>
        <authorList>
            <person name="Fu Y."/>
            <person name="Cai Y."/>
            <person name="Lin Z."/>
            <person name="Chen P."/>
        </authorList>
    </citation>
    <scope>NUCLEOTIDE SEQUENCE [LARGE SCALE GENOMIC DNA]</scope>
    <source>
        <strain evidence="4 5">130</strain>
    </source>
</reference>
<evidence type="ECO:0000256" key="1">
    <source>
        <dbReference type="ARBA" id="ARBA00009108"/>
    </source>
</evidence>
<dbReference type="Pfam" id="PF05949">
    <property type="entry name" value="DUF881"/>
    <property type="match status" value="1"/>
</dbReference>
<dbReference type="GO" id="GO:0005886">
    <property type="term" value="C:plasma membrane"/>
    <property type="evidence" value="ECO:0007669"/>
    <property type="project" value="TreeGrafter"/>
</dbReference>
<dbReference type="InterPro" id="IPR010273">
    <property type="entry name" value="DUF881"/>
</dbReference>
<keyword evidence="5" id="KW-1185">Reference proteome</keyword>
<name>A0A4Q4ZJB0_9ACTN</name>
<keyword evidence="2" id="KW-0175">Coiled coil</keyword>
<dbReference type="EMBL" id="SDKM01000006">
    <property type="protein sequence ID" value="RYP87586.1"/>
    <property type="molecule type" value="Genomic_DNA"/>
</dbReference>
<evidence type="ECO:0000313" key="5">
    <source>
        <dbReference type="Proteomes" id="UP000295198"/>
    </source>
</evidence>
<dbReference type="AlphaFoldDB" id="A0A4Q4ZJB0"/>
<dbReference type="RefSeq" id="WP_134715103.1">
    <property type="nucleotide sequence ID" value="NZ_SDKM01000006.1"/>
</dbReference>
<sequence>MPDERPDDTRESPPPSGRDRLWGALTARPSRAQVVVGVLLAAVGFAAMTQVRSTEEDDQYGALRQSDLIRVLDGLAGTAQRAENEIDRLRRTRDDLQTSTSSRQAALEQARQESNTLSILAGTVPTVGPGVRITITDDRGEIQDDTLIDIIQELRAAGAEAMEFNDRIRVVAQTSVEETSRGIEVDGQVIDAPYVIDAIGEPTTLAGSLDFATGPVDRVRDEGGTITFEKHDELEIESVVPDEAPRYAEPEGGQ</sequence>
<protein>
    <submittedName>
        <fullName evidence="4">DUF881 domain-containing protein</fullName>
    </submittedName>
</protein>
<dbReference type="Gene3D" id="3.30.70.1880">
    <property type="entry name" value="Protein of unknown function DUF881"/>
    <property type="match status" value="1"/>
</dbReference>